<evidence type="ECO:0000313" key="3">
    <source>
        <dbReference type="EMBL" id="CAI2366471.1"/>
    </source>
</evidence>
<feature type="coiled-coil region" evidence="1">
    <location>
        <begin position="194"/>
        <end position="249"/>
    </location>
</feature>
<dbReference type="AlphaFoldDB" id="A0AAD1UC50"/>
<keyword evidence="4" id="KW-1185">Reference proteome</keyword>
<sequence>MPTTSFHSISESEIMNTIIVKRKKHRFNPDDKIFQLKGPIVGENKRSNDACRVCDLPLGKKQKNCNFCGYACCKSCCYKLVPFFKDKTRLGVACEICITKMHIYKSYKQFKKEEYKLENQLEAEKHTFDSLLKQKEDHEEEIEKLKNVFDIEEDYDDEISSYLLAIKKETQKLEDVQKVGRQDQNLLEFYIKEIDKAQDEICETESHIRKLEKEINDIESEHREIEFNIDEARDELKPYEQKYIEKLNENTSIMTDSLEVTYQERLTKMSKKVSPLTNGSLRSSRKTNNSSVITDQRSRRSKRANQTSHNFCKTSDGKQKCIIF</sequence>
<evidence type="ECO:0000256" key="1">
    <source>
        <dbReference type="SAM" id="Coils"/>
    </source>
</evidence>
<feature type="region of interest" description="Disordered" evidence="2">
    <location>
        <begin position="271"/>
        <end position="311"/>
    </location>
</feature>
<dbReference type="SUPFAM" id="SSF58113">
    <property type="entry name" value="Apolipoprotein A-I"/>
    <property type="match status" value="1"/>
</dbReference>
<name>A0AAD1UC50_EUPCR</name>
<organism evidence="3 4">
    <name type="scientific">Euplotes crassus</name>
    <dbReference type="NCBI Taxonomy" id="5936"/>
    <lineage>
        <taxon>Eukaryota</taxon>
        <taxon>Sar</taxon>
        <taxon>Alveolata</taxon>
        <taxon>Ciliophora</taxon>
        <taxon>Intramacronucleata</taxon>
        <taxon>Spirotrichea</taxon>
        <taxon>Hypotrichia</taxon>
        <taxon>Euplotida</taxon>
        <taxon>Euplotidae</taxon>
        <taxon>Moneuplotes</taxon>
    </lineage>
</organism>
<comment type="caution">
    <text evidence="3">The sequence shown here is derived from an EMBL/GenBank/DDBJ whole genome shotgun (WGS) entry which is preliminary data.</text>
</comment>
<protein>
    <submittedName>
        <fullName evidence="3">Uncharacterized protein</fullName>
    </submittedName>
</protein>
<feature type="coiled-coil region" evidence="1">
    <location>
        <begin position="121"/>
        <end position="155"/>
    </location>
</feature>
<dbReference type="Gene3D" id="1.10.287.1490">
    <property type="match status" value="1"/>
</dbReference>
<dbReference type="Proteomes" id="UP001295684">
    <property type="component" value="Unassembled WGS sequence"/>
</dbReference>
<gene>
    <name evidence="3" type="ORF">ECRASSUSDP1_LOCUS7744</name>
</gene>
<proteinExistence type="predicted"/>
<dbReference type="SUPFAM" id="SSF57903">
    <property type="entry name" value="FYVE/PHD zinc finger"/>
    <property type="match status" value="1"/>
</dbReference>
<dbReference type="EMBL" id="CAMPGE010007556">
    <property type="protein sequence ID" value="CAI2366471.1"/>
    <property type="molecule type" value="Genomic_DNA"/>
</dbReference>
<dbReference type="InterPro" id="IPR011011">
    <property type="entry name" value="Znf_FYVE_PHD"/>
</dbReference>
<keyword evidence="1" id="KW-0175">Coiled coil</keyword>
<evidence type="ECO:0000256" key="2">
    <source>
        <dbReference type="SAM" id="MobiDB-lite"/>
    </source>
</evidence>
<reference evidence="3" key="1">
    <citation type="submission" date="2023-07" db="EMBL/GenBank/DDBJ databases">
        <authorList>
            <consortium name="AG Swart"/>
            <person name="Singh M."/>
            <person name="Singh A."/>
            <person name="Seah K."/>
            <person name="Emmerich C."/>
        </authorList>
    </citation>
    <scope>NUCLEOTIDE SEQUENCE</scope>
    <source>
        <strain evidence="3">DP1</strain>
    </source>
</reference>
<feature type="compositionally biased region" description="Polar residues" evidence="2">
    <location>
        <begin position="275"/>
        <end position="295"/>
    </location>
</feature>
<accession>A0AAD1UC50</accession>
<evidence type="ECO:0000313" key="4">
    <source>
        <dbReference type="Proteomes" id="UP001295684"/>
    </source>
</evidence>